<accession>A0AAD7FIM0</accession>
<dbReference type="AlphaFoldDB" id="A0AAD7FIM0"/>
<name>A0AAD7FIM0_9AGAR</name>
<organism evidence="1 2">
    <name type="scientific">Roridomyces roridus</name>
    <dbReference type="NCBI Taxonomy" id="1738132"/>
    <lineage>
        <taxon>Eukaryota</taxon>
        <taxon>Fungi</taxon>
        <taxon>Dikarya</taxon>
        <taxon>Basidiomycota</taxon>
        <taxon>Agaricomycotina</taxon>
        <taxon>Agaricomycetes</taxon>
        <taxon>Agaricomycetidae</taxon>
        <taxon>Agaricales</taxon>
        <taxon>Marasmiineae</taxon>
        <taxon>Mycenaceae</taxon>
        <taxon>Roridomyces</taxon>
    </lineage>
</organism>
<evidence type="ECO:0000313" key="1">
    <source>
        <dbReference type="EMBL" id="KAJ7625963.1"/>
    </source>
</evidence>
<evidence type="ECO:0000313" key="2">
    <source>
        <dbReference type="Proteomes" id="UP001221142"/>
    </source>
</evidence>
<reference evidence="1" key="1">
    <citation type="submission" date="2023-03" db="EMBL/GenBank/DDBJ databases">
        <title>Massive genome expansion in bonnet fungi (Mycena s.s.) driven by repeated elements and novel gene families across ecological guilds.</title>
        <authorList>
            <consortium name="Lawrence Berkeley National Laboratory"/>
            <person name="Harder C.B."/>
            <person name="Miyauchi S."/>
            <person name="Viragh M."/>
            <person name="Kuo A."/>
            <person name="Thoen E."/>
            <person name="Andreopoulos B."/>
            <person name="Lu D."/>
            <person name="Skrede I."/>
            <person name="Drula E."/>
            <person name="Henrissat B."/>
            <person name="Morin E."/>
            <person name="Kohler A."/>
            <person name="Barry K."/>
            <person name="LaButti K."/>
            <person name="Morin E."/>
            <person name="Salamov A."/>
            <person name="Lipzen A."/>
            <person name="Mereny Z."/>
            <person name="Hegedus B."/>
            <person name="Baldrian P."/>
            <person name="Stursova M."/>
            <person name="Weitz H."/>
            <person name="Taylor A."/>
            <person name="Grigoriev I.V."/>
            <person name="Nagy L.G."/>
            <person name="Martin F."/>
            <person name="Kauserud H."/>
        </authorList>
    </citation>
    <scope>NUCLEOTIDE SEQUENCE</scope>
    <source>
        <strain evidence="1">9284</strain>
    </source>
</reference>
<gene>
    <name evidence="1" type="ORF">FB45DRAFT_922724</name>
</gene>
<sequence>MGWTKCAGYPSAEEYPLLPTVDLDSLVYFSDDVPPSTSFDLSPLRTRKLTLRKESPDVASRFLHRLGTHLTHLCLLHPDVPSAITFFHTTNLTHLEIHHAFALEYRITTAIYTEPQPLHISPHLQGVLARIAPRNPRLHTLILHAKTGFQRETLGRATFVTELLSLRGLEELAELRLDVLEDMFMDDRLEFLRTMLRAFVRGVNSASQTQVVGILRGKIIARSGEQ</sequence>
<protein>
    <submittedName>
        <fullName evidence="1">Uncharacterized protein</fullName>
    </submittedName>
</protein>
<proteinExistence type="predicted"/>
<keyword evidence="2" id="KW-1185">Reference proteome</keyword>
<dbReference type="EMBL" id="JARKIF010000012">
    <property type="protein sequence ID" value="KAJ7625963.1"/>
    <property type="molecule type" value="Genomic_DNA"/>
</dbReference>
<dbReference type="Proteomes" id="UP001221142">
    <property type="component" value="Unassembled WGS sequence"/>
</dbReference>
<comment type="caution">
    <text evidence="1">The sequence shown here is derived from an EMBL/GenBank/DDBJ whole genome shotgun (WGS) entry which is preliminary data.</text>
</comment>